<reference evidence="1" key="1">
    <citation type="submission" date="2020-06" db="EMBL/GenBank/DDBJ databases">
        <title>Stable isotope informed genome-resolved metagenomics uncovers potential trophic interactions in rhizosphere soil.</title>
        <authorList>
            <person name="Starr E.P."/>
            <person name="Shi S."/>
            <person name="Blazewicz S.J."/>
            <person name="Koch B.J."/>
            <person name="Probst A.J."/>
            <person name="Hungate B.A."/>
            <person name="Pett-Ridge J."/>
            <person name="Firestone M.K."/>
            <person name="Banfield J.F."/>
        </authorList>
    </citation>
    <scope>NUCLEOTIDE SEQUENCE</scope>
    <source>
        <strain evidence="1">YM_69_17</strain>
    </source>
</reference>
<protein>
    <submittedName>
        <fullName evidence="1">Uncharacterized protein</fullName>
    </submittedName>
</protein>
<dbReference type="Proteomes" id="UP000700706">
    <property type="component" value="Unassembled WGS sequence"/>
</dbReference>
<dbReference type="EMBL" id="JAEKLZ010000200">
    <property type="protein sequence ID" value="MBW8726169.1"/>
    <property type="molecule type" value="Genomic_DNA"/>
</dbReference>
<name>A0A952FQ03_9PROT</name>
<accession>A0A952FQ03</accession>
<organism evidence="1 2">
    <name type="scientific">Inquilinus limosus</name>
    <dbReference type="NCBI Taxonomy" id="171674"/>
    <lineage>
        <taxon>Bacteria</taxon>
        <taxon>Pseudomonadati</taxon>
        <taxon>Pseudomonadota</taxon>
        <taxon>Alphaproteobacteria</taxon>
        <taxon>Rhodospirillales</taxon>
        <taxon>Rhodospirillaceae</taxon>
        <taxon>Inquilinus</taxon>
    </lineage>
</organism>
<evidence type="ECO:0000313" key="2">
    <source>
        <dbReference type="Proteomes" id="UP000700706"/>
    </source>
</evidence>
<dbReference type="AlphaFoldDB" id="A0A952FQ03"/>
<sequence>MARSSSDIAGKWTYRSFHNDPVQVGDDPKKALALIFAEAALVLRPLNDAEFAGLLDWDGGGMDLKGKMIEGSRDTPVAFAIVGYGRPGTSTDGWEYAYNGCLSYTWPEGIDQVPSLVGSIVRVKPHNGRPAGYTASFVAVLNKG</sequence>
<evidence type="ECO:0000313" key="1">
    <source>
        <dbReference type="EMBL" id="MBW8726169.1"/>
    </source>
</evidence>
<gene>
    <name evidence="1" type="ORF">JF625_13560</name>
</gene>
<proteinExistence type="predicted"/>
<comment type="caution">
    <text evidence="1">The sequence shown here is derived from an EMBL/GenBank/DDBJ whole genome shotgun (WGS) entry which is preliminary data.</text>
</comment>